<dbReference type="PRINTS" id="PR01438">
    <property type="entry name" value="UNVRSLSTRESS"/>
</dbReference>
<evidence type="ECO:0000313" key="5">
    <source>
        <dbReference type="Proteomes" id="UP000254794"/>
    </source>
</evidence>
<dbReference type="InterPro" id="IPR006016">
    <property type="entry name" value="UspA"/>
</dbReference>
<dbReference type="PIRSF" id="PIRSF006276">
    <property type="entry name" value="UspA"/>
    <property type="match status" value="1"/>
</dbReference>
<organism evidence="4 5">
    <name type="scientific">Legionella busanensis</name>
    <dbReference type="NCBI Taxonomy" id="190655"/>
    <lineage>
        <taxon>Bacteria</taxon>
        <taxon>Pseudomonadati</taxon>
        <taxon>Pseudomonadota</taxon>
        <taxon>Gammaproteobacteria</taxon>
        <taxon>Legionellales</taxon>
        <taxon>Legionellaceae</taxon>
        <taxon>Legionella</taxon>
    </lineage>
</organism>
<dbReference type="InterPro" id="IPR006015">
    <property type="entry name" value="Universal_stress_UspA"/>
</dbReference>
<feature type="domain" description="UspA" evidence="3">
    <location>
        <begin position="1"/>
        <end position="139"/>
    </location>
</feature>
<proteinExistence type="inferred from homology"/>
<dbReference type="GO" id="GO:0005737">
    <property type="term" value="C:cytoplasm"/>
    <property type="evidence" value="ECO:0007669"/>
    <property type="project" value="UniProtKB-SubCell"/>
</dbReference>
<dbReference type="PANTHER" id="PTHR46268:SF6">
    <property type="entry name" value="UNIVERSAL STRESS PROTEIN UP12"/>
    <property type="match status" value="1"/>
</dbReference>
<gene>
    <name evidence="4" type="primary">uspA2</name>
    <name evidence="4" type="ORF">NCTC13316_01782</name>
</gene>
<dbReference type="PANTHER" id="PTHR46268">
    <property type="entry name" value="STRESS RESPONSE PROTEIN NHAX"/>
    <property type="match status" value="1"/>
</dbReference>
<dbReference type="Gene3D" id="3.40.50.620">
    <property type="entry name" value="HUPs"/>
    <property type="match status" value="1"/>
</dbReference>
<accession>A0A378JK28</accession>
<dbReference type="CDD" id="cd00293">
    <property type="entry name" value="USP-like"/>
    <property type="match status" value="1"/>
</dbReference>
<comment type="subcellular location">
    <subcellularLocation>
        <location evidence="2">Cytoplasm</location>
    </subcellularLocation>
</comment>
<keyword evidence="5" id="KW-1185">Reference proteome</keyword>
<evidence type="ECO:0000313" key="4">
    <source>
        <dbReference type="EMBL" id="STX51686.1"/>
    </source>
</evidence>
<dbReference type="Pfam" id="PF00582">
    <property type="entry name" value="Usp"/>
    <property type="match status" value="1"/>
</dbReference>
<comment type="similarity">
    <text evidence="1 2">Belongs to the universal stress protein A family.</text>
</comment>
<protein>
    <recommendedName>
        <fullName evidence="2">Universal stress protein</fullName>
    </recommendedName>
</protein>
<dbReference type="Proteomes" id="UP000254794">
    <property type="component" value="Unassembled WGS sequence"/>
</dbReference>
<dbReference type="RefSeq" id="WP_115331307.1">
    <property type="nucleotide sequence ID" value="NZ_CAAAHP010000002.1"/>
</dbReference>
<sequence>MYKTILHATDLSDNHYNLCQQAVRLAQCFKAELHFIHVIETPASLQWAQSLGFAELATPIKDDALTTMATLGEALNIPLANQHVEIGTAYNHIIAKAGELNCDLIIVGSHHSTHTLPSFLGSTADAVVRHAPCAVLTLRAS</sequence>
<dbReference type="InterPro" id="IPR014729">
    <property type="entry name" value="Rossmann-like_a/b/a_fold"/>
</dbReference>
<name>A0A378JK28_9GAMM</name>
<dbReference type="SUPFAM" id="SSF52402">
    <property type="entry name" value="Adenine nucleotide alpha hydrolases-like"/>
    <property type="match status" value="1"/>
</dbReference>
<evidence type="ECO:0000256" key="2">
    <source>
        <dbReference type="PIRNR" id="PIRNR006276"/>
    </source>
</evidence>
<dbReference type="OrthoDB" id="9792500at2"/>
<evidence type="ECO:0000256" key="1">
    <source>
        <dbReference type="ARBA" id="ARBA00008791"/>
    </source>
</evidence>
<dbReference type="AlphaFoldDB" id="A0A378JK28"/>
<dbReference type="EMBL" id="UGOD01000001">
    <property type="protein sequence ID" value="STX51686.1"/>
    <property type="molecule type" value="Genomic_DNA"/>
</dbReference>
<evidence type="ECO:0000259" key="3">
    <source>
        <dbReference type="Pfam" id="PF00582"/>
    </source>
</evidence>
<reference evidence="4 5" key="1">
    <citation type="submission" date="2018-06" db="EMBL/GenBank/DDBJ databases">
        <authorList>
            <consortium name="Pathogen Informatics"/>
            <person name="Doyle S."/>
        </authorList>
    </citation>
    <scope>NUCLEOTIDE SEQUENCE [LARGE SCALE GENOMIC DNA]</scope>
    <source>
        <strain evidence="4 5">NCTC13316</strain>
    </source>
</reference>
<keyword evidence="2" id="KW-0963">Cytoplasm</keyword>